<comment type="function">
    <text evidence="2">Regulator of type 1 phosphatases which maintains protein phosphatase activity under strict control.</text>
</comment>
<proteinExistence type="inferred from homology"/>
<comment type="subcellular location">
    <subcellularLocation>
        <location evidence="2">Nucleus</location>
    </subcellularLocation>
</comment>
<evidence type="ECO:0000313" key="4">
    <source>
        <dbReference type="EMBL" id="TIB42947.1"/>
    </source>
</evidence>
<organism evidence="4 5">
    <name type="scientific">Wallemia ichthyophaga</name>
    <dbReference type="NCBI Taxonomy" id="245174"/>
    <lineage>
        <taxon>Eukaryota</taxon>
        <taxon>Fungi</taxon>
        <taxon>Dikarya</taxon>
        <taxon>Basidiomycota</taxon>
        <taxon>Wallemiomycotina</taxon>
        <taxon>Wallemiomycetes</taxon>
        <taxon>Wallemiales</taxon>
        <taxon>Wallemiaceae</taxon>
        <taxon>Wallemia</taxon>
    </lineage>
</organism>
<feature type="compositionally biased region" description="Polar residues" evidence="3">
    <location>
        <begin position="98"/>
        <end position="110"/>
    </location>
</feature>
<feature type="compositionally biased region" description="Basic and acidic residues" evidence="3">
    <location>
        <begin position="34"/>
        <end position="49"/>
    </location>
</feature>
<keyword evidence="2" id="KW-0539">Nucleus</keyword>
<dbReference type="GO" id="GO:0005634">
    <property type="term" value="C:nucleus"/>
    <property type="evidence" value="ECO:0007669"/>
    <property type="project" value="UniProtKB-SubCell"/>
</dbReference>
<comment type="caution">
    <text evidence="4">The sequence shown here is derived from an EMBL/GenBank/DDBJ whole genome shotgun (WGS) entry which is preliminary data.</text>
</comment>
<dbReference type="PANTHER" id="PTHR20835">
    <property type="entry name" value="E3 UBIQUITIN-PROTEIN LIGASE PPP1R11-RELATED"/>
    <property type="match status" value="1"/>
</dbReference>
<dbReference type="Proteomes" id="UP000310689">
    <property type="component" value="Unassembled WGS sequence"/>
</dbReference>
<dbReference type="GO" id="GO:0004865">
    <property type="term" value="F:protein serine/threonine phosphatase inhibitor activity"/>
    <property type="evidence" value="ECO:0007669"/>
    <property type="project" value="UniProtKB-UniRule"/>
</dbReference>
<reference evidence="4 5" key="1">
    <citation type="submission" date="2019-03" db="EMBL/GenBank/DDBJ databases">
        <title>Sequencing 23 genomes of Wallemia ichthyophaga.</title>
        <authorList>
            <person name="Gostincar C."/>
        </authorList>
    </citation>
    <scope>NUCLEOTIDE SEQUENCE [LARGE SCALE GENOMIC DNA]</scope>
    <source>
        <strain evidence="4 5">EXF-6200</strain>
    </source>
</reference>
<gene>
    <name evidence="4" type="ORF">E3P86_00139</name>
</gene>
<dbReference type="AlphaFoldDB" id="A0A4T0JJP0"/>
<dbReference type="GO" id="GO:0008157">
    <property type="term" value="F:protein phosphatase 1 binding"/>
    <property type="evidence" value="ECO:0007669"/>
    <property type="project" value="TreeGrafter"/>
</dbReference>
<accession>A0A4T0JJP0</accession>
<evidence type="ECO:0000256" key="3">
    <source>
        <dbReference type="SAM" id="MobiDB-lite"/>
    </source>
</evidence>
<dbReference type="InterPro" id="IPR011107">
    <property type="entry name" value="PPI_Ypi1"/>
</dbReference>
<name>A0A4T0JJP0_WALIC</name>
<dbReference type="PANTHER" id="PTHR20835:SF0">
    <property type="entry name" value="E3 UBIQUITIN-PROTEIN LIGASE PPP1R11"/>
    <property type="match status" value="1"/>
</dbReference>
<feature type="compositionally biased region" description="Polar residues" evidence="3">
    <location>
        <begin position="1"/>
        <end position="31"/>
    </location>
</feature>
<comment type="similarity">
    <text evidence="1 2">Belongs to the YPI1 family.</text>
</comment>
<protein>
    <recommendedName>
        <fullName evidence="2">Type 1 phosphatases regulator</fullName>
    </recommendedName>
</protein>
<evidence type="ECO:0000313" key="5">
    <source>
        <dbReference type="Proteomes" id="UP000310689"/>
    </source>
</evidence>
<evidence type="ECO:0000256" key="1">
    <source>
        <dbReference type="ARBA" id="ARBA00005605"/>
    </source>
</evidence>
<evidence type="ECO:0000256" key="2">
    <source>
        <dbReference type="RuleBase" id="RU367162"/>
    </source>
</evidence>
<feature type="region of interest" description="Disordered" evidence="3">
    <location>
        <begin position="1"/>
        <end position="124"/>
    </location>
</feature>
<sequence length="124" mass="14191">METERSQTGQGSETVEGTESRTQPQQHQTQVLKLRGDEPKQREQRERGGGVRWEQGTVDNEHMGKKKSKICCIYHKPKRFDESSDESDCSDNEHRHASNCNLNKYDNPSHTSHRHGASKDKDTA</sequence>
<dbReference type="EMBL" id="SPOI01000003">
    <property type="protein sequence ID" value="TIB42947.1"/>
    <property type="molecule type" value="Genomic_DNA"/>
</dbReference>
<dbReference type="Pfam" id="PF07491">
    <property type="entry name" value="PPI_Ypi1"/>
    <property type="match status" value="1"/>
</dbReference>